<dbReference type="STRING" id="1122133.SAMN02745157_4643"/>
<protein>
    <submittedName>
        <fullName evidence="2">Sugar phosphate isomerase/epimerase</fullName>
    </submittedName>
</protein>
<evidence type="ECO:0000259" key="1">
    <source>
        <dbReference type="Pfam" id="PF01261"/>
    </source>
</evidence>
<dbReference type="PANTHER" id="PTHR12110:SF53">
    <property type="entry name" value="BLR5974 PROTEIN"/>
    <property type="match status" value="1"/>
</dbReference>
<dbReference type="RefSeq" id="WP_073057906.1">
    <property type="nucleotide sequence ID" value="NZ_FQUP01000006.1"/>
</dbReference>
<dbReference type="EMBL" id="FQUP01000006">
    <property type="protein sequence ID" value="SHG66389.1"/>
    <property type="molecule type" value="Genomic_DNA"/>
</dbReference>
<keyword evidence="2" id="KW-0413">Isomerase</keyword>
<dbReference type="Proteomes" id="UP000184485">
    <property type="component" value="Unassembled WGS sequence"/>
</dbReference>
<evidence type="ECO:0000313" key="3">
    <source>
        <dbReference type="Proteomes" id="UP000184485"/>
    </source>
</evidence>
<accession>A0A1M5LP19</accession>
<dbReference type="SUPFAM" id="SSF51658">
    <property type="entry name" value="Xylose isomerase-like"/>
    <property type="match status" value="1"/>
</dbReference>
<dbReference type="Pfam" id="PF01261">
    <property type="entry name" value="AP_endonuc_2"/>
    <property type="match status" value="1"/>
</dbReference>
<proteinExistence type="predicted"/>
<gene>
    <name evidence="2" type="ORF">SAMN02745157_4643</name>
</gene>
<dbReference type="Gene3D" id="3.20.20.150">
    <property type="entry name" value="Divalent-metal-dependent TIM barrel enzymes"/>
    <property type="match status" value="1"/>
</dbReference>
<dbReference type="InterPro" id="IPR036237">
    <property type="entry name" value="Xyl_isomerase-like_sf"/>
</dbReference>
<feature type="domain" description="Xylose isomerase-like TIM barrel" evidence="1">
    <location>
        <begin position="29"/>
        <end position="277"/>
    </location>
</feature>
<sequence length="307" mass="33085">MTATLPISHVGFSTSPHKGDLASLEASIAEIVDLGADVVELGLFGEDLISGGRVIEGRARHFAEICAKFDIRYTVHGLIVSNFMDEAHLAYQKAAVGAMIELCDRIGADTLVHHSGHAPIGSRPLLTHYDRVERAALAEMAALAGRHGIRIALENIFAVDNSEYRQLPSEVAATVHSVGSPHLVGLIDFSHAYIEATRTGADFVHEIKAFAPVAGHLHLHDSFGRPYTMSKFYYTSEAIALGIGDLHLPLGWGDLPFEALFNEIDVLPGTALIMEIGERFSAERADSLERARALAARINARHAVAAA</sequence>
<dbReference type="PANTHER" id="PTHR12110">
    <property type="entry name" value="HYDROXYPYRUVATE ISOMERASE"/>
    <property type="match status" value="1"/>
</dbReference>
<dbReference type="InterPro" id="IPR013022">
    <property type="entry name" value="Xyl_isomerase-like_TIM-brl"/>
</dbReference>
<organism evidence="2 3">
    <name type="scientific">Kaistia soli DSM 19436</name>
    <dbReference type="NCBI Taxonomy" id="1122133"/>
    <lineage>
        <taxon>Bacteria</taxon>
        <taxon>Pseudomonadati</taxon>
        <taxon>Pseudomonadota</taxon>
        <taxon>Alphaproteobacteria</taxon>
        <taxon>Hyphomicrobiales</taxon>
        <taxon>Kaistiaceae</taxon>
        <taxon>Kaistia</taxon>
    </lineage>
</organism>
<keyword evidence="3" id="KW-1185">Reference proteome</keyword>
<name>A0A1M5LP19_9HYPH</name>
<reference evidence="2 3" key="1">
    <citation type="submission" date="2016-11" db="EMBL/GenBank/DDBJ databases">
        <authorList>
            <person name="Jaros S."/>
            <person name="Januszkiewicz K."/>
            <person name="Wedrychowicz H."/>
        </authorList>
    </citation>
    <scope>NUCLEOTIDE SEQUENCE [LARGE SCALE GENOMIC DNA]</scope>
    <source>
        <strain evidence="2 3">DSM 19436</strain>
    </source>
</reference>
<dbReference type="AlphaFoldDB" id="A0A1M5LP19"/>
<dbReference type="InterPro" id="IPR050312">
    <property type="entry name" value="IolE/XylAMocC-like"/>
</dbReference>
<evidence type="ECO:0000313" key="2">
    <source>
        <dbReference type="EMBL" id="SHG66389.1"/>
    </source>
</evidence>
<dbReference type="OrthoDB" id="127676at2"/>
<dbReference type="GO" id="GO:0016853">
    <property type="term" value="F:isomerase activity"/>
    <property type="evidence" value="ECO:0007669"/>
    <property type="project" value="UniProtKB-KW"/>
</dbReference>